<protein>
    <submittedName>
        <fullName evidence="2">Uncharacterized protein</fullName>
    </submittedName>
</protein>
<dbReference type="KEGG" id="cpat:CLPA_c32540"/>
<dbReference type="KEGG" id="cpae:CPAST_c32540"/>
<proteinExistence type="predicted"/>
<sequence length="31" mass="3370">MSINISSNYSTSYYSSNSNSIASNTTNTFVN</sequence>
<evidence type="ECO:0000256" key="1">
    <source>
        <dbReference type="SAM" id="MobiDB-lite"/>
    </source>
</evidence>
<feature type="region of interest" description="Disordered" evidence="1">
    <location>
        <begin position="1"/>
        <end position="31"/>
    </location>
</feature>
<organism evidence="2 3">
    <name type="scientific">Clostridium pasteurianum DSM 525 = ATCC 6013</name>
    <dbReference type="NCBI Taxonomy" id="1262449"/>
    <lineage>
        <taxon>Bacteria</taxon>
        <taxon>Bacillati</taxon>
        <taxon>Bacillota</taxon>
        <taxon>Clostridia</taxon>
        <taxon>Eubacteriales</taxon>
        <taxon>Clostridiaceae</taxon>
        <taxon>Clostridium</taxon>
    </lineage>
</organism>
<accession>A0A0H3JB91</accession>
<gene>
    <name evidence="2" type="ORF">CLPA_c32540</name>
</gene>
<reference evidence="2 3" key="1">
    <citation type="journal article" date="2015" name="Genome Announc.">
        <title>Complete Genome Sequence of the Nitrogen-Fixing and Solvent-Producing Clostridium pasteurianum DSM 525.</title>
        <authorList>
            <person name="Poehlein A."/>
            <person name="Grosse-Honebrink A."/>
            <person name="Zhang Y."/>
            <person name="Minton N.P."/>
            <person name="Daniel R."/>
        </authorList>
    </citation>
    <scope>NUCLEOTIDE SEQUENCE [LARGE SCALE GENOMIC DNA]</scope>
    <source>
        <strain evidence="3">DSM 525 / ATCC 6013</strain>
    </source>
</reference>
<dbReference type="EMBL" id="CP009268">
    <property type="protein sequence ID" value="AJA53308.1"/>
    <property type="molecule type" value="Genomic_DNA"/>
</dbReference>
<name>A0A0H3JB91_CLOPA</name>
<keyword evidence="3" id="KW-1185">Reference proteome</keyword>
<evidence type="ECO:0000313" key="2">
    <source>
        <dbReference type="EMBL" id="AJA53308.1"/>
    </source>
</evidence>
<dbReference type="Proteomes" id="UP000030905">
    <property type="component" value="Chromosome"/>
</dbReference>
<evidence type="ECO:0000313" key="3">
    <source>
        <dbReference type="Proteomes" id="UP000030905"/>
    </source>
</evidence>
<dbReference type="AlphaFoldDB" id="A0A0H3JB91"/>